<dbReference type="STRING" id="1969733.B5V00_10740"/>
<evidence type="ECO:0000313" key="1">
    <source>
        <dbReference type="EMBL" id="ORJ59041.1"/>
    </source>
</evidence>
<sequence length="213" mass="22493">MPHEGEGQAVEAEGPEPRLGPEVQSAVFLNYHGRQVFLRRCPVLFDDGIGIGFEGFADRSQGADNKGIAGGLADAVPLAVPVIDDVELVPLGVGEQLVEIVHDQHVEIEEEDPLPGQSAEIIGAESGLLAVGITVLVRADPHRRFRVSDDGGVQLRQGLVAEEVEVDRTAGVAPDHGEENIDIFFAVGLAPEDADDVDGLLCCHVGGLGMRTV</sequence>
<accession>A0A1X0Y1F9</accession>
<reference evidence="1 2" key="1">
    <citation type="submission" date="2017-03" db="EMBL/GenBank/DDBJ databases">
        <title>Genome sequence of Geothermobacter sp. EPR-M, Deep-Sea Iron Reducer.</title>
        <authorList>
            <person name="Tully B."/>
            <person name="Savalia P."/>
            <person name="Abuyen K."/>
            <person name="Baughan C."/>
            <person name="Romero E."/>
            <person name="Ronkowski C."/>
            <person name="Torres B."/>
            <person name="Tremblay J."/>
            <person name="Trujillo A."/>
            <person name="Tyler M."/>
            <person name="Perez-Rodriguez I."/>
            <person name="Amend J."/>
        </authorList>
    </citation>
    <scope>NUCLEOTIDE SEQUENCE [LARGE SCALE GENOMIC DNA]</scope>
    <source>
        <strain evidence="1 2">EPR-M</strain>
    </source>
</reference>
<protein>
    <submittedName>
        <fullName evidence="1">Uncharacterized protein</fullName>
    </submittedName>
</protein>
<gene>
    <name evidence="1" type="ORF">B5V00_10740</name>
</gene>
<dbReference type="EMBL" id="NAAD01000013">
    <property type="protein sequence ID" value="ORJ59041.1"/>
    <property type="molecule type" value="Genomic_DNA"/>
</dbReference>
<name>A0A1X0Y1F9_9BACT</name>
<proteinExistence type="predicted"/>
<evidence type="ECO:0000313" key="2">
    <source>
        <dbReference type="Proteomes" id="UP000193136"/>
    </source>
</evidence>
<dbReference type="AlphaFoldDB" id="A0A1X0Y1F9"/>
<dbReference type="Proteomes" id="UP000193136">
    <property type="component" value="Unassembled WGS sequence"/>
</dbReference>
<keyword evidence="2" id="KW-1185">Reference proteome</keyword>
<organism evidence="1 2">
    <name type="scientific">Geothermobacter hydrogeniphilus</name>
    <dbReference type="NCBI Taxonomy" id="1969733"/>
    <lineage>
        <taxon>Bacteria</taxon>
        <taxon>Pseudomonadati</taxon>
        <taxon>Thermodesulfobacteriota</taxon>
        <taxon>Desulfuromonadia</taxon>
        <taxon>Desulfuromonadales</taxon>
        <taxon>Geothermobacteraceae</taxon>
        <taxon>Geothermobacter</taxon>
    </lineage>
</organism>
<comment type="caution">
    <text evidence="1">The sequence shown here is derived from an EMBL/GenBank/DDBJ whole genome shotgun (WGS) entry which is preliminary data.</text>
</comment>